<sequence length="312" mass="31329">MSEFVVAVDLGGTLTKLALADADGTVRGQTRVPTYHDGGPAEIVTWLAGQVTAFAATAGAGGNCVGFGVVVPGIIDIATGTVRAAANIGWYDVPLRQLLSDLTGLPGAVAHDVRCGGLAEWRLGSGVGAHNLLFLPLGTGIAGAMIVDGQMLDADGYAGELGHIQVPAAGDAKCPCGGVGCLETVASAAGVARSYHRITGAAPSVEAREIADRARAGEVAARQAFAIASEALVEALTIYVTLLAPEVIVIGGGLSGAADIIFPQLTAGLTDRLHFQRTPRIEVASLGADAGVIGAGLIGWDRVHSAAGGSHE</sequence>
<reference evidence="2 3" key="1">
    <citation type="submission" date="2021-01" db="EMBL/GenBank/DDBJ databases">
        <title>Sequencing the genomes of 1000 actinobacteria strains.</title>
        <authorList>
            <person name="Klenk H.-P."/>
        </authorList>
    </citation>
    <scope>NUCLEOTIDE SEQUENCE [LARGE SCALE GENOMIC DNA]</scope>
    <source>
        <strain evidence="2 3">DSM 18662</strain>
    </source>
</reference>
<dbReference type="InterPro" id="IPR000600">
    <property type="entry name" value="ROK"/>
</dbReference>
<evidence type="ECO:0000313" key="3">
    <source>
        <dbReference type="Proteomes" id="UP000704762"/>
    </source>
</evidence>
<dbReference type="InterPro" id="IPR043129">
    <property type="entry name" value="ATPase_NBD"/>
</dbReference>
<accession>A0ABS2RGP2</accession>
<proteinExistence type="inferred from homology"/>
<keyword evidence="2" id="KW-0808">Transferase</keyword>
<gene>
    <name evidence="2" type="ORF">JOE57_001096</name>
</gene>
<dbReference type="Gene3D" id="3.30.420.40">
    <property type="match status" value="2"/>
</dbReference>
<dbReference type="PANTHER" id="PTHR18964:SF149">
    <property type="entry name" value="BIFUNCTIONAL UDP-N-ACETYLGLUCOSAMINE 2-EPIMERASE_N-ACETYLMANNOSAMINE KINASE"/>
    <property type="match status" value="1"/>
</dbReference>
<dbReference type="EMBL" id="JAFBCF010000001">
    <property type="protein sequence ID" value="MBM7798175.1"/>
    <property type="molecule type" value="Genomic_DNA"/>
</dbReference>
<evidence type="ECO:0000256" key="1">
    <source>
        <dbReference type="ARBA" id="ARBA00006479"/>
    </source>
</evidence>
<dbReference type="SUPFAM" id="SSF53067">
    <property type="entry name" value="Actin-like ATPase domain"/>
    <property type="match status" value="1"/>
</dbReference>
<dbReference type="PANTHER" id="PTHR18964">
    <property type="entry name" value="ROK (REPRESSOR, ORF, KINASE) FAMILY"/>
    <property type="match status" value="1"/>
</dbReference>
<dbReference type="RefSeq" id="WP_204916759.1">
    <property type="nucleotide sequence ID" value="NZ_BAAAQP010000011.1"/>
</dbReference>
<organism evidence="2 3">
    <name type="scientific">Microlunatus panaciterrae</name>
    <dbReference type="NCBI Taxonomy" id="400768"/>
    <lineage>
        <taxon>Bacteria</taxon>
        <taxon>Bacillati</taxon>
        <taxon>Actinomycetota</taxon>
        <taxon>Actinomycetes</taxon>
        <taxon>Propionibacteriales</taxon>
        <taxon>Propionibacteriaceae</taxon>
        <taxon>Microlunatus</taxon>
    </lineage>
</organism>
<dbReference type="Proteomes" id="UP000704762">
    <property type="component" value="Unassembled WGS sequence"/>
</dbReference>
<dbReference type="Pfam" id="PF00480">
    <property type="entry name" value="ROK"/>
    <property type="match status" value="1"/>
</dbReference>
<protein>
    <submittedName>
        <fullName evidence="2">Glucokinase</fullName>
        <ecNumber evidence="2">2.7.1.2</ecNumber>
    </submittedName>
</protein>
<keyword evidence="3" id="KW-1185">Reference proteome</keyword>
<evidence type="ECO:0000313" key="2">
    <source>
        <dbReference type="EMBL" id="MBM7798175.1"/>
    </source>
</evidence>
<comment type="similarity">
    <text evidence="1">Belongs to the ROK (NagC/XylR) family.</text>
</comment>
<dbReference type="GO" id="GO:0004340">
    <property type="term" value="F:glucokinase activity"/>
    <property type="evidence" value="ECO:0007669"/>
    <property type="project" value="UniProtKB-EC"/>
</dbReference>
<comment type="caution">
    <text evidence="2">The sequence shown here is derived from an EMBL/GenBank/DDBJ whole genome shotgun (WGS) entry which is preliminary data.</text>
</comment>
<dbReference type="EC" id="2.7.1.2" evidence="2"/>
<name>A0ABS2RGP2_9ACTN</name>